<dbReference type="EMBL" id="JAUEPS010000001">
    <property type="protein sequence ID" value="KAK0469368.1"/>
    <property type="molecule type" value="Genomic_DNA"/>
</dbReference>
<keyword evidence="3 7" id="KW-0812">Transmembrane</keyword>
<dbReference type="GeneID" id="85365031"/>
<feature type="transmembrane region" description="Helical" evidence="7">
    <location>
        <begin position="31"/>
        <end position="49"/>
    </location>
</feature>
<evidence type="ECO:0000256" key="7">
    <source>
        <dbReference type="SAM" id="Phobius"/>
    </source>
</evidence>
<feature type="transmembrane region" description="Helical" evidence="7">
    <location>
        <begin position="134"/>
        <end position="161"/>
    </location>
</feature>
<keyword evidence="9" id="KW-1185">Reference proteome</keyword>
<proteinExistence type="predicted"/>
<feature type="region of interest" description="Disordered" evidence="6">
    <location>
        <begin position="498"/>
        <end position="556"/>
    </location>
</feature>
<dbReference type="RefSeq" id="XP_060339161.1">
    <property type="nucleotide sequence ID" value="XM_060481483.1"/>
</dbReference>
<comment type="subcellular location">
    <subcellularLocation>
        <location evidence="1">Membrane</location>
        <topology evidence="1">Multi-pass membrane protein</topology>
    </subcellularLocation>
</comment>
<evidence type="ECO:0000256" key="4">
    <source>
        <dbReference type="ARBA" id="ARBA00022989"/>
    </source>
</evidence>
<feature type="compositionally biased region" description="Acidic residues" evidence="6">
    <location>
        <begin position="498"/>
        <end position="509"/>
    </location>
</feature>
<protein>
    <submittedName>
        <fullName evidence="8">Sucrose transporter</fullName>
    </submittedName>
</protein>
<keyword evidence="4 7" id="KW-1133">Transmembrane helix</keyword>
<gene>
    <name evidence="8" type="ORF">EV420DRAFT_27044</name>
</gene>
<dbReference type="Gene3D" id="1.20.1250.20">
    <property type="entry name" value="MFS general substrate transporter like domains"/>
    <property type="match status" value="1"/>
</dbReference>
<dbReference type="InterPro" id="IPR011701">
    <property type="entry name" value="MFS"/>
</dbReference>
<dbReference type="SUPFAM" id="SSF103473">
    <property type="entry name" value="MFS general substrate transporter"/>
    <property type="match status" value="1"/>
</dbReference>
<evidence type="ECO:0000256" key="2">
    <source>
        <dbReference type="ARBA" id="ARBA00022448"/>
    </source>
</evidence>
<evidence type="ECO:0000313" key="9">
    <source>
        <dbReference type="Proteomes" id="UP001175211"/>
    </source>
</evidence>
<feature type="transmembrane region" description="Helical" evidence="7">
    <location>
        <begin position="102"/>
        <end position="122"/>
    </location>
</feature>
<feature type="transmembrane region" description="Helical" evidence="7">
    <location>
        <begin position="591"/>
        <end position="611"/>
    </location>
</feature>
<feature type="transmembrane region" description="Helical" evidence="7">
    <location>
        <begin position="69"/>
        <end position="90"/>
    </location>
</feature>
<dbReference type="Proteomes" id="UP001175211">
    <property type="component" value="Unassembled WGS sequence"/>
</dbReference>
<dbReference type="PANTHER" id="PTHR19432">
    <property type="entry name" value="SUGAR TRANSPORTER"/>
    <property type="match status" value="1"/>
</dbReference>
<sequence length="671" mass="72650">MTGGSFTSLGTNEANAGRLTGHAYIYGPKHLHLPILTIGFLGIQLFWSVEQSYGSPYLLSLGLSKSAMAMVFVAGPLSGLIVQPLIGVLADGCTSRWGRRRPYMMGGVLICISAMLLLGWTKQVGAWFTSKQSLVVWLGVLSIYFIDFSINAVMAVDRALLVDTLPASQQPAANAWAAAMFSLGSVIGFFFGNLDLPSLLPFLGHSELEVFSIIVCLILLAGHTSMALLVKERVLLPTAPGPKGPLIRTFIQQFKIIFTNIRTLPRVIKQICIIQFFTWISWFPLLFYTTLYIGDLHKREYYTSLLLTESIGPSTLGLINSTVISEQDNADTLEAESTRLGSRALFFSSILALSVNVLLPFFVVKTRRKPARHLNAGYDNPRALNETDGYTPNHTAAGRLSASWSIPDTIKVHLASLWAVSHAVFAGCMLGTFFISSVKGATFLITVTGFSWAIVQWAPFALLGEAILTEPTSGAGDAGAIMLTDTRSFDAGVEEVVFEDPEQDSDSDAEADRKDRESSRARLMRNPDAGVSRVDISGNRADLDEEDEEEGEDAVLVGRRRPDLEIGETGEGATTEDLSAKAGIILGIHNIFVVIPQFLVTGVSSIIFAVFDKDTRVAGDASPAKNGAEAASITNAAEGSNSVVYVFRIGGIAALIAFVLSWRLAKELRHR</sequence>
<dbReference type="GO" id="GO:0005886">
    <property type="term" value="C:plasma membrane"/>
    <property type="evidence" value="ECO:0007669"/>
    <property type="project" value="TreeGrafter"/>
</dbReference>
<keyword evidence="2" id="KW-0813">Transport</keyword>
<feature type="transmembrane region" description="Helical" evidence="7">
    <location>
        <begin position="271"/>
        <end position="293"/>
    </location>
</feature>
<dbReference type="PANTHER" id="PTHR19432:SF91">
    <property type="entry name" value="GENERAL ALPHA-GLUCOSIDE PERMEASE"/>
    <property type="match status" value="1"/>
</dbReference>
<dbReference type="InterPro" id="IPR036259">
    <property type="entry name" value="MFS_trans_sf"/>
</dbReference>
<evidence type="ECO:0000256" key="3">
    <source>
        <dbReference type="ARBA" id="ARBA00022692"/>
    </source>
</evidence>
<dbReference type="AlphaFoldDB" id="A0AA39NPE8"/>
<feature type="compositionally biased region" description="Acidic residues" evidence="6">
    <location>
        <begin position="543"/>
        <end position="553"/>
    </location>
</feature>
<evidence type="ECO:0000256" key="6">
    <source>
        <dbReference type="SAM" id="MobiDB-lite"/>
    </source>
</evidence>
<name>A0AA39NPE8_ARMTA</name>
<feature type="transmembrane region" description="Helical" evidence="7">
    <location>
        <begin position="645"/>
        <end position="665"/>
    </location>
</feature>
<feature type="transmembrane region" description="Helical" evidence="7">
    <location>
        <begin position="441"/>
        <end position="463"/>
    </location>
</feature>
<organism evidence="8 9">
    <name type="scientific">Armillaria tabescens</name>
    <name type="common">Ringless honey mushroom</name>
    <name type="synonym">Agaricus tabescens</name>
    <dbReference type="NCBI Taxonomy" id="1929756"/>
    <lineage>
        <taxon>Eukaryota</taxon>
        <taxon>Fungi</taxon>
        <taxon>Dikarya</taxon>
        <taxon>Basidiomycota</taxon>
        <taxon>Agaricomycotina</taxon>
        <taxon>Agaricomycetes</taxon>
        <taxon>Agaricomycetidae</taxon>
        <taxon>Agaricales</taxon>
        <taxon>Marasmiineae</taxon>
        <taxon>Physalacriaceae</taxon>
        <taxon>Desarmillaria</taxon>
    </lineage>
</organism>
<feature type="transmembrane region" description="Helical" evidence="7">
    <location>
        <begin position="211"/>
        <end position="230"/>
    </location>
</feature>
<feature type="transmembrane region" description="Helical" evidence="7">
    <location>
        <begin position="173"/>
        <end position="191"/>
    </location>
</feature>
<feature type="transmembrane region" description="Helical" evidence="7">
    <location>
        <begin position="344"/>
        <end position="364"/>
    </location>
</feature>
<accession>A0AA39NPE8</accession>
<dbReference type="Pfam" id="PF07690">
    <property type="entry name" value="MFS_1"/>
    <property type="match status" value="1"/>
</dbReference>
<evidence type="ECO:0000313" key="8">
    <source>
        <dbReference type="EMBL" id="KAK0469368.1"/>
    </source>
</evidence>
<dbReference type="GO" id="GO:0008506">
    <property type="term" value="F:sucrose:proton symporter activity"/>
    <property type="evidence" value="ECO:0007669"/>
    <property type="project" value="TreeGrafter"/>
</dbReference>
<evidence type="ECO:0000256" key="1">
    <source>
        <dbReference type="ARBA" id="ARBA00004141"/>
    </source>
</evidence>
<reference evidence="8" key="1">
    <citation type="submission" date="2023-06" db="EMBL/GenBank/DDBJ databases">
        <authorList>
            <consortium name="Lawrence Berkeley National Laboratory"/>
            <person name="Ahrendt S."/>
            <person name="Sahu N."/>
            <person name="Indic B."/>
            <person name="Wong-Bajracharya J."/>
            <person name="Merenyi Z."/>
            <person name="Ke H.-M."/>
            <person name="Monk M."/>
            <person name="Kocsube S."/>
            <person name="Drula E."/>
            <person name="Lipzen A."/>
            <person name="Balint B."/>
            <person name="Henrissat B."/>
            <person name="Andreopoulos B."/>
            <person name="Martin F.M."/>
            <person name="Harder C.B."/>
            <person name="Rigling D."/>
            <person name="Ford K.L."/>
            <person name="Foster G.D."/>
            <person name="Pangilinan J."/>
            <person name="Papanicolaou A."/>
            <person name="Barry K."/>
            <person name="LaButti K."/>
            <person name="Viragh M."/>
            <person name="Koriabine M."/>
            <person name="Yan M."/>
            <person name="Riley R."/>
            <person name="Champramary S."/>
            <person name="Plett K.L."/>
            <person name="Tsai I.J."/>
            <person name="Slot J."/>
            <person name="Sipos G."/>
            <person name="Plett J."/>
            <person name="Nagy L.G."/>
            <person name="Grigoriev I.V."/>
        </authorList>
    </citation>
    <scope>NUCLEOTIDE SEQUENCE</scope>
    <source>
        <strain evidence="8">CCBAS 213</strain>
    </source>
</reference>
<evidence type="ECO:0000256" key="5">
    <source>
        <dbReference type="ARBA" id="ARBA00023136"/>
    </source>
</evidence>
<feature type="transmembrane region" description="Helical" evidence="7">
    <location>
        <begin position="414"/>
        <end position="435"/>
    </location>
</feature>
<comment type="caution">
    <text evidence="8">The sequence shown here is derived from an EMBL/GenBank/DDBJ whole genome shotgun (WGS) entry which is preliminary data.</text>
</comment>
<keyword evidence="5 7" id="KW-0472">Membrane</keyword>
<feature type="compositionally biased region" description="Basic and acidic residues" evidence="6">
    <location>
        <begin position="510"/>
        <end position="520"/>
    </location>
</feature>